<dbReference type="Gene3D" id="3.30.70.1430">
    <property type="entry name" value="Multidrug efflux transporter AcrB pore domain"/>
    <property type="match status" value="2"/>
</dbReference>
<dbReference type="EMBL" id="JAFREP010000001">
    <property type="protein sequence ID" value="MBO1316864.1"/>
    <property type="molecule type" value="Genomic_DNA"/>
</dbReference>
<dbReference type="InterPro" id="IPR001036">
    <property type="entry name" value="Acrflvin-R"/>
</dbReference>
<keyword evidence="1" id="KW-0472">Membrane</keyword>
<dbReference type="SUPFAM" id="SSF82866">
    <property type="entry name" value="Multidrug efflux transporter AcrB transmembrane domain"/>
    <property type="match status" value="2"/>
</dbReference>
<dbReference type="Gene3D" id="3.30.2090.10">
    <property type="entry name" value="Multidrug efflux transporter AcrB TolC docking domain, DN and DC subdomains"/>
    <property type="match status" value="2"/>
</dbReference>
<dbReference type="AlphaFoldDB" id="A0A8J7Q584"/>
<dbReference type="GO" id="GO:0042910">
    <property type="term" value="F:xenobiotic transmembrane transporter activity"/>
    <property type="evidence" value="ECO:0007669"/>
    <property type="project" value="TreeGrafter"/>
</dbReference>
<dbReference type="PRINTS" id="PR00702">
    <property type="entry name" value="ACRIFLAVINRP"/>
</dbReference>
<feature type="transmembrane region" description="Helical" evidence="1">
    <location>
        <begin position="510"/>
        <end position="540"/>
    </location>
</feature>
<feature type="transmembrane region" description="Helical" evidence="1">
    <location>
        <begin position="386"/>
        <end position="409"/>
    </location>
</feature>
<feature type="transmembrane region" description="Helical" evidence="1">
    <location>
        <begin position="462"/>
        <end position="489"/>
    </location>
</feature>
<evidence type="ECO:0000256" key="1">
    <source>
        <dbReference type="SAM" id="Phobius"/>
    </source>
</evidence>
<feature type="transmembrane region" description="Helical" evidence="1">
    <location>
        <begin position="861"/>
        <end position="880"/>
    </location>
</feature>
<proteinExistence type="predicted"/>
<accession>A0A8J7Q584</accession>
<reference evidence="2" key="1">
    <citation type="submission" date="2021-03" db="EMBL/GenBank/DDBJ databases">
        <authorList>
            <person name="Wang G."/>
        </authorList>
    </citation>
    <scope>NUCLEOTIDE SEQUENCE</scope>
    <source>
        <strain evidence="2">KCTC 12899</strain>
    </source>
</reference>
<keyword evidence="1" id="KW-0812">Transmembrane</keyword>
<protein>
    <submittedName>
        <fullName evidence="2">Efflux RND transporter permease subunit</fullName>
    </submittedName>
</protein>
<dbReference type="Pfam" id="PF00873">
    <property type="entry name" value="ACR_tran"/>
    <property type="match status" value="1"/>
</dbReference>
<feature type="transmembrane region" description="Helical" evidence="1">
    <location>
        <begin position="913"/>
        <end position="934"/>
    </location>
</feature>
<feature type="transmembrane region" description="Helical" evidence="1">
    <location>
        <begin position="985"/>
        <end position="1014"/>
    </location>
</feature>
<gene>
    <name evidence="2" type="ORF">J3U88_00230</name>
</gene>
<dbReference type="Gene3D" id="3.30.70.1320">
    <property type="entry name" value="Multidrug efflux transporter AcrB pore domain like"/>
    <property type="match status" value="1"/>
</dbReference>
<dbReference type="Gene3D" id="1.20.1640.10">
    <property type="entry name" value="Multidrug efflux transporter AcrB transmembrane domain"/>
    <property type="match status" value="2"/>
</dbReference>
<dbReference type="Gene3D" id="3.30.70.1440">
    <property type="entry name" value="Multidrug efflux transporter AcrB pore domain"/>
    <property type="match status" value="1"/>
</dbReference>
<evidence type="ECO:0000313" key="2">
    <source>
        <dbReference type="EMBL" id="MBO1316864.1"/>
    </source>
</evidence>
<feature type="transmembrane region" description="Helical" evidence="1">
    <location>
        <begin position="334"/>
        <end position="353"/>
    </location>
</feature>
<dbReference type="RefSeq" id="WP_207856101.1">
    <property type="nucleotide sequence ID" value="NZ_JAFREP010000001.1"/>
</dbReference>
<keyword evidence="3" id="KW-1185">Reference proteome</keyword>
<feature type="transmembrane region" description="Helical" evidence="1">
    <location>
        <begin position="887"/>
        <end position="907"/>
    </location>
</feature>
<feature type="transmembrane region" description="Helical" evidence="1">
    <location>
        <begin position="430"/>
        <end position="450"/>
    </location>
</feature>
<dbReference type="PANTHER" id="PTHR32063:SF18">
    <property type="entry name" value="CATION EFFLUX SYSTEM PROTEIN"/>
    <property type="match status" value="1"/>
</dbReference>
<sequence length="1028" mass="113429">MNITRVAIKNNRVTLTFIVLILVSGYQAYQQMPRSQDPGFIVRTALIQTFFPGASPERVEKLVTDPLEKAIQEMPELDSVVSESKTGVSIIYVNIKSEYKKMRPIWDSLRRKIEREQPNLPSGTVGPFVNDEFGDVFGTIVTITGDGFSYAELKDVADAVRDEFLLKSNIAKVEIYGAQEERVFLEFNNSRLAELGLSPVQVQNILTSQNILISGGAIRVGNERLYLEPTGNFESIQEIEETIISLPGRSGTLYLKDLLVVRRDYIDPPETIAYSSGTPCLAMAISMREGGNIISLGEEVDAEISRLKGLYPIGIEFDVVAFEPASVEKVVSDFTGNLMQAILVVMLSMILFLGLRTGVVVATLIPATILSTFLIMQFFHIGLDQISLAALIISLGLLVDNAIVMAESIMVSMSEGQDPIDAAASSAQELLVPLLTSSLTTSAAFLPIFLAKSETGEYTASLFKVVTISLLCSWALALTMIPLFCVYFLKVKPSDGEDGYNSRFYKGYRAMLLFGLRFRLLSGALIIGCFALAMFGFGLIPVSFFPDSDQPMMTVEVELSTGTAIEETSAVMRQLDRWIGENLKAEGEKHGVTNWSTYVGEGAPRFILSYAPQPPSPNYGLLLLNVDDFRVIPEVGTAISDYMRETFPDAKVDGRALPKGPIIENPIEVRLSGRENGQLYALVDQVKAKLRETQGTFNIDDNWGLLTKKLVVDVNQARARRAGLTNQDIAVSLQTLFSGLETTQYREDDKTIPIVLRSNAADRQDLTKLEQLAVYSLSSGTTVPLRQIADIKVEWEVPNIRRYNRLRTITVTSKLDASVTPSEVEQVLIPWLTEQSRNWPPGYRWELGGEYETSGESNESIMVQLPIAGMLILLLLVGQFNSLRKPAIIMMTLPLGIIGVAAGLLITGDSLGFMPFLGIISLSGIVINNAIVLLDRIRIEIEENGHEVARAIIESAQRRLRPILLTTVTTLTGLLPLWYGGGPMFAPMAVTIIFGLMFATVLTLGVVPLLYSLFFRVSFTHFKYEESR</sequence>
<evidence type="ECO:0000313" key="3">
    <source>
        <dbReference type="Proteomes" id="UP000664417"/>
    </source>
</evidence>
<feature type="transmembrane region" description="Helical" evidence="1">
    <location>
        <begin position="360"/>
        <end position="380"/>
    </location>
</feature>
<keyword evidence="1" id="KW-1133">Transmembrane helix</keyword>
<dbReference type="PANTHER" id="PTHR32063">
    <property type="match status" value="1"/>
</dbReference>
<dbReference type="SUPFAM" id="SSF82693">
    <property type="entry name" value="Multidrug efflux transporter AcrB pore domain, PN1, PN2, PC1 and PC2 subdomains"/>
    <property type="match status" value="2"/>
</dbReference>
<dbReference type="GO" id="GO:0005886">
    <property type="term" value="C:plasma membrane"/>
    <property type="evidence" value="ECO:0007669"/>
    <property type="project" value="TreeGrafter"/>
</dbReference>
<comment type="caution">
    <text evidence="2">The sequence shown here is derived from an EMBL/GenBank/DDBJ whole genome shotgun (WGS) entry which is preliminary data.</text>
</comment>
<name>A0A8J7Q584_9BACT</name>
<dbReference type="Proteomes" id="UP000664417">
    <property type="component" value="Unassembled WGS sequence"/>
</dbReference>
<feature type="transmembrane region" description="Helical" evidence="1">
    <location>
        <begin position="960"/>
        <end position="979"/>
    </location>
</feature>
<dbReference type="SUPFAM" id="SSF82714">
    <property type="entry name" value="Multidrug efflux transporter AcrB TolC docking domain, DN and DC subdomains"/>
    <property type="match status" value="2"/>
</dbReference>
<organism evidence="2 3">
    <name type="scientific">Acanthopleuribacter pedis</name>
    <dbReference type="NCBI Taxonomy" id="442870"/>
    <lineage>
        <taxon>Bacteria</taxon>
        <taxon>Pseudomonadati</taxon>
        <taxon>Acidobacteriota</taxon>
        <taxon>Holophagae</taxon>
        <taxon>Acanthopleuribacterales</taxon>
        <taxon>Acanthopleuribacteraceae</taxon>
        <taxon>Acanthopleuribacter</taxon>
    </lineage>
</organism>
<dbReference type="InterPro" id="IPR027463">
    <property type="entry name" value="AcrB_DN_DC_subdom"/>
</dbReference>
<feature type="transmembrane region" description="Helical" evidence="1">
    <location>
        <begin position="12"/>
        <end position="29"/>
    </location>
</feature>